<sequence>MADTLTIPIDQVQIGLYIHLDLKWFQHPFAFSHFKVKTEDQLRTLRGLGIDTVRVDPALSDVPVPSAAPEQPAPPPQPAASAEARAESPVMAAKREMMERIREQRENAGRVEQAFVNTARAIRDIDRNLFSQPAETVRVAGKLIGQITESILSAPELAINLMGDKLGGEEVYVHSLNVTMLSMMIARDIKLPHELANVLGMGALLHDIGTKNIPDKVLNKLDAYNHAEQALMETHCEGGFEIGRKLGLAAPALGIIRDHHEMFDGTGYPRHLQGEATSVLARIVSIANHYDELCNPRNPAESLTPHEALSLMFAKMRSRFDPKLLQVFIRCLGVYPPGTIVQFANGVVGMVVNVNTAKPTRPQVMIYEASVPREEAIVVDLEQQPDLNIVKSIRPSQVPKDIYNYLSPRKRVSYYFDARDPGRRSQS</sequence>
<dbReference type="SUPFAM" id="SSF109604">
    <property type="entry name" value="HD-domain/PDEase-like"/>
    <property type="match status" value="1"/>
</dbReference>
<dbReference type="PANTHER" id="PTHR43155">
    <property type="entry name" value="CYCLIC DI-GMP PHOSPHODIESTERASE PA4108-RELATED"/>
    <property type="match status" value="1"/>
</dbReference>
<dbReference type="InterPro" id="IPR006675">
    <property type="entry name" value="HDIG_dom"/>
</dbReference>
<protein>
    <submittedName>
        <fullName evidence="3">DUF3391 domain-containing protein</fullName>
    </submittedName>
</protein>
<dbReference type="RefSeq" id="WP_258815718.1">
    <property type="nucleotide sequence ID" value="NZ_JANUGW010000003.1"/>
</dbReference>
<dbReference type="SMART" id="SM00471">
    <property type="entry name" value="HDc"/>
    <property type="match status" value="1"/>
</dbReference>
<dbReference type="NCBIfam" id="TIGR00277">
    <property type="entry name" value="HDIG"/>
    <property type="match status" value="1"/>
</dbReference>
<organism evidence="3 4">
    <name type="scientific">Massilia pinisoli</name>
    <dbReference type="NCBI Taxonomy" id="1772194"/>
    <lineage>
        <taxon>Bacteria</taxon>
        <taxon>Pseudomonadati</taxon>
        <taxon>Pseudomonadota</taxon>
        <taxon>Betaproteobacteria</taxon>
        <taxon>Burkholderiales</taxon>
        <taxon>Oxalobacteraceae</taxon>
        <taxon>Telluria group</taxon>
        <taxon>Massilia</taxon>
    </lineage>
</organism>
<dbReference type="Proteomes" id="UP001204151">
    <property type="component" value="Unassembled WGS sequence"/>
</dbReference>
<dbReference type="PANTHER" id="PTHR43155:SF2">
    <property type="entry name" value="CYCLIC DI-GMP PHOSPHODIESTERASE PA4108"/>
    <property type="match status" value="1"/>
</dbReference>
<dbReference type="InterPro" id="IPR021812">
    <property type="entry name" value="DUF3391"/>
</dbReference>
<name>A0ABT1ZMH4_9BURK</name>
<evidence type="ECO:0000259" key="2">
    <source>
        <dbReference type="PROSITE" id="PS51832"/>
    </source>
</evidence>
<dbReference type="Gene3D" id="1.10.3210.10">
    <property type="entry name" value="Hypothetical protein af1432"/>
    <property type="match status" value="1"/>
</dbReference>
<dbReference type="Pfam" id="PF11871">
    <property type="entry name" value="DUF3391"/>
    <property type="match status" value="1"/>
</dbReference>
<comment type="caution">
    <text evidence="3">The sequence shown here is derived from an EMBL/GenBank/DDBJ whole genome shotgun (WGS) entry which is preliminary data.</text>
</comment>
<evidence type="ECO:0000313" key="4">
    <source>
        <dbReference type="Proteomes" id="UP001204151"/>
    </source>
</evidence>
<dbReference type="CDD" id="cd00077">
    <property type="entry name" value="HDc"/>
    <property type="match status" value="1"/>
</dbReference>
<feature type="region of interest" description="Disordered" evidence="1">
    <location>
        <begin position="61"/>
        <end position="91"/>
    </location>
</feature>
<keyword evidence="4" id="KW-1185">Reference proteome</keyword>
<evidence type="ECO:0000313" key="3">
    <source>
        <dbReference type="EMBL" id="MCS0581100.1"/>
    </source>
</evidence>
<proteinExistence type="predicted"/>
<accession>A0ABT1ZMH4</accession>
<evidence type="ECO:0000256" key="1">
    <source>
        <dbReference type="SAM" id="MobiDB-lite"/>
    </source>
</evidence>
<reference evidence="3 4" key="1">
    <citation type="submission" date="2022-08" db="EMBL/GenBank/DDBJ databases">
        <title>Reclassification of Massilia species as members of the genera Telluria, Duganella, Pseudoduganella, Mokoshia gen. nov. and Zemynaea gen. nov. using orthogonal and non-orthogonal genome-based approaches.</title>
        <authorList>
            <person name="Bowman J.P."/>
        </authorList>
    </citation>
    <scope>NUCLEOTIDE SEQUENCE [LARGE SCALE GENOMIC DNA]</scope>
    <source>
        <strain evidence="3 4">JCM 31316</strain>
    </source>
</reference>
<gene>
    <name evidence="3" type="ORF">NX784_05810</name>
</gene>
<dbReference type="InterPro" id="IPR003607">
    <property type="entry name" value="HD/PDEase_dom"/>
</dbReference>
<feature type="domain" description="HD-GYP" evidence="2">
    <location>
        <begin position="149"/>
        <end position="344"/>
    </location>
</feature>
<dbReference type="PROSITE" id="PS51832">
    <property type="entry name" value="HD_GYP"/>
    <property type="match status" value="1"/>
</dbReference>
<feature type="compositionally biased region" description="Low complexity" evidence="1">
    <location>
        <begin position="79"/>
        <end position="90"/>
    </location>
</feature>
<dbReference type="Pfam" id="PF13487">
    <property type="entry name" value="HD_5"/>
    <property type="match status" value="1"/>
</dbReference>
<dbReference type="InterPro" id="IPR037522">
    <property type="entry name" value="HD_GYP_dom"/>
</dbReference>
<dbReference type="EMBL" id="JANUGW010000003">
    <property type="protein sequence ID" value="MCS0581100.1"/>
    <property type="molecule type" value="Genomic_DNA"/>
</dbReference>